<evidence type="ECO:0000256" key="1">
    <source>
        <dbReference type="ARBA" id="ARBA00022603"/>
    </source>
</evidence>
<comment type="similarity">
    <text evidence="7 8">Belongs to the class I-like SAM-binding methyltransferase superfamily. rRNA adenine N(6)-methyltransferase family.</text>
</comment>
<evidence type="ECO:0000313" key="10">
    <source>
        <dbReference type="EMBL" id="CAI8039348.1"/>
    </source>
</evidence>
<dbReference type="EMBL" id="CASHTH010003031">
    <property type="protein sequence ID" value="CAI8039348.1"/>
    <property type="molecule type" value="Genomic_DNA"/>
</dbReference>
<dbReference type="PANTHER" id="PTHR11727">
    <property type="entry name" value="DIMETHYLADENOSINE TRANSFERASE"/>
    <property type="match status" value="1"/>
</dbReference>
<evidence type="ECO:0000313" key="11">
    <source>
        <dbReference type="Proteomes" id="UP001174909"/>
    </source>
</evidence>
<dbReference type="Gene3D" id="3.40.50.150">
    <property type="entry name" value="Vaccinia Virus protein VP39"/>
    <property type="match status" value="1"/>
</dbReference>
<organism evidence="10 11">
    <name type="scientific">Geodia barretti</name>
    <name type="common">Barrett's horny sponge</name>
    <dbReference type="NCBI Taxonomy" id="519541"/>
    <lineage>
        <taxon>Eukaryota</taxon>
        <taxon>Metazoa</taxon>
        <taxon>Porifera</taxon>
        <taxon>Demospongiae</taxon>
        <taxon>Heteroscleromorpha</taxon>
        <taxon>Tetractinellida</taxon>
        <taxon>Astrophorina</taxon>
        <taxon>Geodiidae</taxon>
        <taxon>Geodia</taxon>
    </lineage>
</organism>
<evidence type="ECO:0000256" key="6">
    <source>
        <dbReference type="ARBA" id="ARBA00046134"/>
    </source>
</evidence>
<keyword evidence="3 7" id="KW-0949">S-adenosyl-L-methionine</keyword>
<feature type="binding site" evidence="7">
    <location>
        <position position="76"/>
    </location>
    <ligand>
        <name>S-adenosyl-L-methionine</name>
        <dbReference type="ChEBI" id="CHEBI:59789"/>
    </ligand>
</feature>
<feature type="binding site" evidence="7">
    <location>
        <position position="31"/>
    </location>
    <ligand>
        <name>S-adenosyl-L-methionine</name>
        <dbReference type="ChEBI" id="CHEBI:59789"/>
    </ligand>
</feature>
<evidence type="ECO:0000256" key="2">
    <source>
        <dbReference type="ARBA" id="ARBA00022679"/>
    </source>
</evidence>
<dbReference type="Pfam" id="PF00398">
    <property type="entry name" value="RrnaAD"/>
    <property type="match status" value="1"/>
</dbReference>
<dbReference type="PANTHER" id="PTHR11727:SF7">
    <property type="entry name" value="DIMETHYLADENOSINE TRANSFERASE-RELATED"/>
    <property type="match status" value="1"/>
</dbReference>
<gene>
    <name evidence="10" type="ORF">GBAR_LOCUS21878</name>
</gene>
<accession>A0AA35T1N2</accession>
<dbReference type="InterPro" id="IPR020596">
    <property type="entry name" value="rRNA_Ade_Mease_Trfase_CS"/>
</dbReference>
<dbReference type="Proteomes" id="UP001174909">
    <property type="component" value="Unassembled WGS sequence"/>
</dbReference>
<dbReference type="SUPFAM" id="SSF53335">
    <property type="entry name" value="S-adenosyl-L-methionine-dependent methyltransferases"/>
    <property type="match status" value="1"/>
</dbReference>
<comment type="function">
    <text evidence="6">Specifically dimethylates two adjacent adenosines in the loop of a conserved hairpin near the 3'-end of 18S rRNA in the 40S particle. Involved in the pre-rRNA processing steps leading to small-subunit rRNA production independently of its RNA-modifying catalytic activity. Part of the small subunit (SSU) processome, first precursor of the small eukaryotic ribosomal subunit. During the assembly of the SSU processome in the nucleolus, many ribosome biogenesis factors, an RNA chaperone and ribosomal proteins associate with the nascent pre-rRNA and work in concert to generate RNA folding, modifications, rearrangements and cleavage as well as targeted degradation of pre-ribosomal RNA by the RNA exosome.</text>
</comment>
<comment type="subunit">
    <text evidence="5">Part of the small subunit (SSU) processome, composed of more than 70 proteins and the RNA chaperone small nucleolar RNA (snoRNA) U3.</text>
</comment>
<feature type="binding site" evidence="7">
    <location>
        <position position="6"/>
    </location>
    <ligand>
        <name>S-adenosyl-L-methionine</name>
        <dbReference type="ChEBI" id="CHEBI:59789"/>
    </ligand>
</feature>
<keyword evidence="2 7" id="KW-0808">Transferase</keyword>
<evidence type="ECO:0000256" key="5">
    <source>
        <dbReference type="ARBA" id="ARBA00035020"/>
    </source>
</evidence>
<evidence type="ECO:0000259" key="9">
    <source>
        <dbReference type="SMART" id="SM00650"/>
    </source>
</evidence>
<keyword evidence="11" id="KW-1185">Reference proteome</keyword>
<dbReference type="InterPro" id="IPR029063">
    <property type="entry name" value="SAM-dependent_MTases_sf"/>
</dbReference>
<dbReference type="SMART" id="SM00650">
    <property type="entry name" value="rADc"/>
    <property type="match status" value="1"/>
</dbReference>
<dbReference type="GO" id="GO:0000179">
    <property type="term" value="F:rRNA (adenine-N6,N6-)-dimethyltransferase activity"/>
    <property type="evidence" value="ECO:0007669"/>
    <property type="project" value="UniProtKB-UniRule"/>
</dbReference>
<dbReference type="InterPro" id="IPR020598">
    <property type="entry name" value="rRNA_Ade_methylase_Trfase_N"/>
</dbReference>
<comment type="caution">
    <text evidence="10">The sequence shown here is derived from an EMBL/GenBank/DDBJ whole genome shotgun (WGS) entry which is preliminary data.</text>
</comment>
<sequence>MGQHFLKSDDAARRIVDAAGITDQDTVLEIGPGRGELTGHICRRAKKVTAVELDRYLYMCLKSKPNPGNLDLVCGDGFSDDASFDILVSALPYSQSRRAVEWLSRQEFSKAIIMVQQEFADKLTAKDRDRRAISVLASWAFDMEALHSVPGDGFEPPPEVDSVVLRVTQRNRATRDMVSAINRLFSHRRKTVRNILKEFGVEYEGSQRLDELTDEEIVRIAETIR</sequence>
<evidence type="ECO:0000256" key="4">
    <source>
        <dbReference type="ARBA" id="ARBA00022884"/>
    </source>
</evidence>
<evidence type="ECO:0000256" key="8">
    <source>
        <dbReference type="RuleBase" id="RU362106"/>
    </source>
</evidence>
<evidence type="ECO:0000256" key="3">
    <source>
        <dbReference type="ARBA" id="ARBA00022691"/>
    </source>
</evidence>
<name>A0AA35T1N2_GEOBA</name>
<proteinExistence type="inferred from homology"/>
<feature type="domain" description="Ribosomal RNA adenine methylase transferase N-terminal" evidence="9">
    <location>
        <begin position="11"/>
        <end position="171"/>
    </location>
</feature>
<reference evidence="10" key="1">
    <citation type="submission" date="2023-03" db="EMBL/GenBank/DDBJ databases">
        <authorList>
            <person name="Steffen K."/>
            <person name="Cardenas P."/>
        </authorList>
    </citation>
    <scope>NUCLEOTIDE SEQUENCE</scope>
</reference>
<dbReference type="PROSITE" id="PS01131">
    <property type="entry name" value="RRNA_A_DIMETH"/>
    <property type="match status" value="1"/>
</dbReference>
<evidence type="ECO:0000256" key="7">
    <source>
        <dbReference type="PROSITE-ProRule" id="PRU01026"/>
    </source>
</evidence>
<dbReference type="CDD" id="cd02440">
    <property type="entry name" value="AdoMet_MTases"/>
    <property type="match status" value="1"/>
</dbReference>
<protein>
    <recommendedName>
        <fullName evidence="8">rRNA adenine N(6)-methyltransferase</fullName>
        <ecNumber evidence="8">2.1.1.-</ecNumber>
    </recommendedName>
</protein>
<feature type="binding site" evidence="7">
    <location>
        <position position="90"/>
    </location>
    <ligand>
        <name>S-adenosyl-L-methionine</name>
        <dbReference type="ChEBI" id="CHEBI:59789"/>
    </ligand>
</feature>
<keyword evidence="4 7" id="KW-0694">RNA-binding</keyword>
<feature type="binding site" evidence="7">
    <location>
        <position position="52"/>
    </location>
    <ligand>
        <name>S-adenosyl-L-methionine</name>
        <dbReference type="ChEBI" id="CHEBI:59789"/>
    </ligand>
</feature>
<keyword evidence="1 7" id="KW-0489">Methyltransferase</keyword>
<keyword evidence="8" id="KW-0698">rRNA processing</keyword>
<dbReference type="InterPro" id="IPR001737">
    <property type="entry name" value="KsgA/Erm"/>
</dbReference>
<dbReference type="GO" id="GO:0003723">
    <property type="term" value="F:RNA binding"/>
    <property type="evidence" value="ECO:0007669"/>
    <property type="project" value="UniProtKB-UniRule"/>
</dbReference>
<dbReference type="AlphaFoldDB" id="A0AA35T1N2"/>
<dbReference type="PROSITE" id="PS51689">
    <property type="entry name" value="SAM_RNA_A_N6_MT"/>
    <property type="match status" value="1"/>
</dbReference>
<dbReference type="EC" id="2.1.1.-" evidence="8"/>
<feature type="binding site" evidence="7">
    <location>
        <position position="4"/>
    </location>
    <ligand>
        <name>S-adenosyl-L-methionine</name>
        <dbReference type="ChEBI" id="CHEBI:59789"/>
    </ligand>
</feature>